<gene>
    <name evidence="2" type="ORF">PANT1444_LOCUS17558</name>
</gene>
<dbReference type="EMBL" id="HBEP01031128">
    <property type="protein sequence ID" value="CAD8504395.1"/>
    <property type="molecule type" value="Transcribed_RNA"/>
</dbReference>
<feature type="compositionally biased region" description="Pro residues" evidence="1">
    <location>
        <begin position="140"/>
        <end position="151"/>
    </location>
</feature>
<feature type="region of interest" description="Disordered" evidence="1">
    <location>
        <begin position="134"/>
        <end position="157"/>
    </location>
</feature>
<protein>
    <submittedName>
        <fullName evidence="2">Uncharacterized protein</fullName>
    </submittedName>
</protein>
<sequence length="182" mass="19902">MVSTKVLHCCGSPVSKYYSMISVHYCRQMLAGALDDDTKASFDFTFAVILPGGAWCLITDLDQATIDDADKLSHGEALTALVAGEFDVCVPHMFCWPGYTSMLEAPSWLCHSSRYPDLLGLTLMIRWPGRHHRTLSPSLTPTPNPTDPGPDPNQVHGVPLAFRPAGRAARALPRLHTARPDC</sequence>
<reference evidence="2" key="1">
    <citation type="submission" date="2021-01" db="EMBL/GenBank/DDBJ databases">
        <authorList>
            <person name="Corre E."/>
            <person name="Pelletier E."/>
            <person name="Niang G."/>
            <person name="Scheremetjew M."/>
            <person name="Finn R."/>
            <person name="Kale V."/>
            <person name="Holt S."/>
            <person name="Cochrane G."/>
            <person name="Meng A."/>
            <person name="Brown T."/>
            <person name="Cohen L."/>
        </authorList>
    </citation>
    <scope>NUCLEOTIDE SEQUENCE</scope>
    <source>
        <strain evidence="2">CCMP1374</strain>
    </source>
</reference>
<organism evidence="2">
    <name type="scientific">Phaeocystis antarctica</name>
    <dbReference type="NCBI Taxonomy" id="33657"/>
    <lineage>
        <taxon>Eukaryota</taxon>
        <taxon>Haptista</taxon>
        <taxon>Haptophyta</taxon>
        <taxon>Prymnesiophyceae</taxon>
        <taxon>Phaeocystales</taxon>
        <taxon>Phaeocystaceae</taxon>
        <taxon>Phaeocystis</taxon>
    </lineage>
</organism>
<accession>A0A7S0NB39</accession>
<evidence type="ECO:0000256" key="1">
    <source>
        <dbReference type="SAM" id="MobiDB-lite"/>
    </source>
</evidence>
<name>A0A7S0NB39_9EUKA</name>
<evidence type="ECO:0000313" key="2">
    <source>
        <dbReference type="EMBL" id="CAD8504395.1"/>
    </source>
</evidence>
<dbReference type="AlphaFoldDB" id="A0A7S0NB39"/>
<proteinExistence type="predicted"/>